<reference evidence="3" key="3">
    <citation type="submission" date="2015-06" db="UniProtKB">
        <authorList>
            <consortium name="EnsemblPlants"/>
        </authorList>
    </citation>
    <scope>IDENTIFICATION</scope>
    <source>
        <strain evidence="3">cv. Jemalong A17</strain>
    </source>
</reference>
<keyword evidence="1 2" id="KW-0812">Transmembrane</keyword>
<feature type="transmembrane region" description="Helical" evidence="1">
    <location>
        <begin position="30"/>
        <end position="53"/>
    </location>
</feature>
<dbReference type="AlphaFoldDB" id="A0A072TJ46"/>
<reference evidence="2 4" key="1">
    <citation type="journal article" date="2011" name="Nature">
        <title>The Medicago genome provides insight into the evolution of rhizobial symbioses.</title>
        <authorList>
            <person name="Young N.D."/>
            <person name="Debelle F."/>
            <person name="Oldroyd G.E."/>
            <person name="Geurts R."/>
            <person name="Cannon S.B."/>
            <person name="Udvardi M.K."/>
            <person name="Benedito V.A."/>
            <person name="Mayer K.F."/>
            <person name="Gouzy J."/>
            <person name="Schoof H."/>
            <person name="Van de Peer Y."/>
            <person name="Proost S."/>
            <person name="Cook D.R."/>
            <person name="Meyers B.C."/>
            <person name="Spannagl M."/>
            <person name="Cheung F."/>
            <person name="De Mita S."/>
            <person name="Krishnakumar V."/>
            <person name="Gundlach H."/>
            <person name="Zhou S."/>
            <person name="Mudge J."/>
            <person name="Bharti A.K."/>
            <person name="Murray J.D."/>
            <person name="Naoumkina M.A."/>
            <person name="Rosen B."/>
            <person name="Silverstein K.A."/>
            <person name="Tang H."/>
            <person name="Rombauts S."/>
            <person name="Zhao P.X."/>
            <person name="Zhou P."/>
            <person name="Barbe V."/>
            <person name="Bardou P."/>
            <person name="Bechner M."/>
            <person name="Bellec A."/>
            <person name="Berger A."/>
            <person name="Berges H."/>
            <person name="Bidwell S."/>
            <person name="Bisseling T."/>
            <person name="Choisne N."/>
            <person name="Couloux A."/>
            <person name="Denny R."/>
            <person name="Deshpande S."/>
            <person name="Dai X."/>
            <person name="Doyle J.J."/>
            <person name="Dudez A.M."/>
            <person name="Farmer A.D."/>
            <person name="Fouteau S."/>
            <person name="Franken C."/>
            <person name="Gibelin C."/>
            <person name="Gish J."/>
            <person name="Goldstein S."/>
            <person name="Gonzalez A.J."/>
            <person name="Green P.J."/>
            <person name="Hallab A."/>
            <person name="Hartog M."/>
            <person name="Hua A."/>
            <person name="Humphray S.J."/>
            <person name="Jeong D.H."/>
            <person name="Jing Y."/>
            <person name="Jocker A."/>
            <person name="Kenton S.M."/>
            <person name="Kim D.J."/>
            <person name="Klee K."/>
            <person name="Lai H."/>
            <person name="Lang C."/>
            <person name="Lin S."/>
            <person name="Macmil S.L."/>
            <person name="Magdelenat G."/>
            <person name="Matthews L."/>
            <person name="McCorrison J."/>
            <person name="Monaghan E.L."/>
            <person name="Mun J.H."/>
            <person name="Najar F.Z."/>
            <person name="Nicholson C."/>
            <person name="Noirot C."/>
            <person name="O'Bleness M."/>
            <person name="Paule C.R."/>
            <person name="Poulain J."/>
            <person name="Prion F."/>
            <person name="Qin B."/>
            <person name="Qu C."/>
            <person name="Retzel E.F."/>
            <person name="Riddle C."/>
            <person name="Sallet E."/>
            <person name="Samain S."/>
            <person name="Samson N."/>
            <person name="Sanders I."/>
            <person name="Saurat O."/>
            <person name="Scarpelli C."/>
            <person name="Schiex T."/>
            <person name="Segurens B."/>
            <person name="Severin A.J."/>
            <person name="Sherrier D.J."/>
            <person name="Shi R."/>
            <person name="Sims S."/>
            <person name="Singer S.R."/>
            <person name="Sinharoy S."/>
            <person name="Sterck L."/>
            <person name="Viollet A."/>
            <person name="Wang B.B."/>
            <person name="Wang K."/>
            <person name="Wang M."/>
            <person name="Wang X."/>
            <person name="Warfsmann J."/>
            <person name="Weissenbach J."/>
            <person name="White D.D."/>
            <person name="White J.D."/>
            <person name="Wiley G.B."/>
            <person name="Wincker P."/>
            <person name="Xing Y."/>
            <person name="Yang L."/>
            <person name="Yao Z."/>
            <person name="Ying F."/>
            <person name="Zhai J."/>
            <person name="Zhou L."/>
            <person name="Zuber A."/>
            <person name="Denarie J."/>
            <person name="Dixon R.A."/>
            <person name="May G.D."/>
            <person name="Schwartz D.C."/>
            <person name="Rogers J."/>
            <person name="Quetier F."/>
            <person name="Town C.D."/>
            <person name="Roe B.A."/>
        </authorList>
    </citation>
    <scope>NUCLEOTIDE SEQUENCE [LARGE SCALE GENOMIC DNA]</scope>
    <source>
        <strain evidence="2">A17</strain>
        <strain evidence="3 4">cv. Jemalong A17</strain>
    </source>
</reference>
<name>A0A072TJ46_MEDTR</name>
<dbReference type="EnsemblPlants" id="KEH17236">
    <property type="protein sequence ID" value="KEH17236"/>
    <property type="gene ID" value="MTR_0030s0320"/>
</dbReference>
<organism evidence="2 4">
    <name type="scientific">Medicago truncatula</name>
    <name type="common">Barrel medic</name>
    <name type="synonym">Medicago tribuloides</name>
    <dbReference type="NCBI Taxonomy" id="3880"/>
    <lineage>
        <taxon>Eukaryota</taxon>
        <taxon>Viridiplantae</taxon>
        <taxon>Streptophyta</taxon>
        <taxon>Embryophyta</taxon>
        <taxon>Tracheophyta</taxon>
        <taxon>Spermatophyta</taxon>
        <taxon>Magnoliopsida</taxon>
        <taxon>eudicotyledons</taxon>
        <taxon>Gunneridae</taxon>
        <taxon>Pentapetalae</taxon>
        <taxon>rosids</taxon>
        <taxon>fabids</taxon>
        <taxon>Fabales</taxon>
        <taxon>Fabaceae</taxon>
        <taxon>Papilionoideae</taxon>
        <taxon>50 kb inversion clade</taxon>
        <taxon>NPAAA clade</taxon>
        <taxon>Hologalegina</taxon>
        <taxon>IRL clade</taxon>
        <taxon>Trifolieae</taxon>
        <taxon>Medicago</taxon>
    </lineage>
</organism>
<evidence type="ECO:0000313" key="3">
    <source>
        <dbReference type="EnsemblPlants" id="KEH17236"/>
    </source>
</evidence>
<keyword evidence="1" id="KW-0472">Membrane</keyword>
<sequence length="55" mass="6344">MKIYLAKVWQTETLGSQVSHPMTPQVILEILTILHFFILFCSFVHVTLLALFLNP</sequence>
<gene>
    <name evidence="2" type="ORF">MTR_0030s0320</name>
</gene>
<accession>A0A072TJ46</accession>
<proteinExistence type="predicted"/>
<dbReference type="Proteomes" id="UP000002051">
    <property type="component" value="Unassembled WGS sequence"/>
</dbReference>
<evidence type="ECO:0000313" key="4">
    <source>
        <dbReference type="Proteomes" id="UP000002051"/>
    </source>
</evidence>
<keyword evidence="4" id="KW-1185">Reference proteome</keyword>
<dbReference type="EMBL" id="KL402755">
    <property type="protein sequence ID" value="KEH17236.1"/>
    <property type="molecule type" value="Genomic_DNA"/>
</dbReference>
<reference evidence="2 4" key="2">
    <citation type="journal article" date="2014" name="BMC Genomics">
        <title>An improved genome release (version Mt4.0) for the model legume Medicago truncatula.</title>
        <authorList>
            <person name="Tang H."/>
            <person name="Krishnakumar V."/>
            <person name="Bidwell S."/>
            <person name="Rosen B."/>
            <person name="Chan A."/>
            <person name="Zhou S."/>
            <person name="Gentzbittel L."/>
            <person name="Childs K.L."/>
            <person name="Yandell M."/>
            <person name="Gundlach H."/>
            <person name="Mayer K.F."/>
            <person name="Schwartz D.C."/>
            <person name="Town C.D."/>
        </authorList>
    </citation>
    <scope>GENOME REANNOTATION</scope>
    <source>
        <strain evidence="2">A17</strain>
        <strain evidence="3 4">cv. Jemalong A17</strain>
    </source>
</reference>
<keyword evidence="1" id="KW-1133">Transmembrane helix</keyword>
<protein>
    <submittedName>
        <fullName evidence="2">Transmembrane protein, putative</fullName>
    </submittedName>
</protein>
<evidence type="ECO:0000313" key="2">
    <source>
        <dbReference type="EMBL" id="KEH17236.1"/>
    </source>
</evidence>
<dbReference type="HOGENOM" id="CLU_3035460_0_0_1"/>
<evidence type="ECO:0000256" key="1">
    <source>
        <dbReference type="SAM" id="Phobius"/>
    </source>
</evidence>